<dbReference type="AlphaFoldDB" id="A0A317DX44"/>
<dbReference type="Pfam" id="PF00111">
    <property type="entry name" value="Fer2"/>
    <property type="match status" value="1"/>
</dbReference>
<accession>A0A317DX44</accession>
<dbReference type="CDD" id="cd00207">
    <property type="entry name" value="fer2"/>
    <property type="match status" value="1"/>
</dbReference>
<keyword evidence="3" id="KW-1185">Reference proteome</keyword>
<dbReference type="RefSeq" id="WP_109908171.1">
    <property type="nucleotide sequence ID" value="NZ_QGLE01000025.1"/>
</dbReference>
<sequence>MTVRHTIRVENCGDHFTCPEGEGVLQAMEKQGRSSIPVGCRSGGCGRCRVEVTDGAFKAGPMSRRHVSEAEGGQALVLACRIYPRSDLTIRLATPAFRTAVEK</sequence>
<dbReference type="SUPFAM" id="SSF54292">
    <property type="entry name" value="2Fe-2S ferredoxin-like"/>
    <property type="match status" value="1"/>
</dbReference>
<evidence type="ECO:0000313" key="2">
    <source>
        <dbReference type="EMBL" id="PWR17513.1"/>
    </source>
</evidence>
<dbReference type="GO" id="GO:0051536">
    <property type="term" value="F:iron-sulfur cluster binding"/>
    <property type="evidence" value="ECO:0007669"/>
    <property type="project" value="InterPro"/>
</dbReference>
<dbReference type="InterPro" id="IPR036010">
    <property type="entry name" value="2Fe-2S_ferredoxin-like_sf"/>
</dbReference>
<dbReference type="Gene3D" id="3.10.20.30">
    <property type="match status" value="1"/>
</dbReference>
<protein>
    <submittedName>
        <fullName evidence="2">Ferredoxin</fullName>
    </submittedName>
</protein>
<dbReference type="OrthoDB" id="7858822at2"/>
<dbReference type="InterPro" id="IPR012675">
    <property type="entry name" value="Beta-grasp_dom_sf"/>
</dbReference>
<name>A0A317DX44_9PROT</name>
<evidence type="ECO:0000313" key="3">
    <source>
        <dbReference type="Proteomes" id="UP000245461"/>
    </source>
</evidence>
<proteinExistence type="predicted"/>
<evidence type="ECO:0000259" key="1">
    <source>
        <dbReference type="PROSITE" id="PS51085"/>
    </source>
</evidence>
<comment type="caution">
    <text evidence="2">The sequence shown here is derived from an EMBL/GenBank/DDBJ whole genome shotgun (WGS) entry which is preliminary data.</text>
</comment>
<gene>
    <name evidence="2" type="ORF">DKG74_21155</name>
</gene>
<feature type="domain" description="2Fe-2S ferredoxin-type" evidence="1">
    <location>
        <begin position="5"/>
        <end position="96"/>
    </location>
</feature>
<dbReference type="InterPro" id="IPR001041">
    <property type="entry name" value="2Fe-2S_ferredoxin-type"/>
</dbReference>
<reference evidence="2 3" key="1">
    <citation type="submission" date="2018-05" db="EMBL/GenBank/DDBJ databases">
        <title>Zavarzinia sp. HR-AS.</title>
        <authorList>
            <person name="Lee Y."/>
            <person name="Jeon C.O."/>
        </authorList>
    </citation>
    <scope>NUCLEOTIDE SEQUENCE [LARGE SCALE GENOMIC DNA]</scope>
    <source>
        <strain evidence="2 3">HR-AS</strain>
    </source>
</reference>
<dbReference type="PROSITE" id="PS51085">
    <property type="entry name" value="2FE2S_FER_2"/>
    <property type="match status" value="1"/>
</dbReference>
<organism evidence="2 3">
    <name type="scientific">Zavarzinia aquatilis</name>
    <dbReference type="NCBI Taxonomy" id="2211142"/>
    <lineage>
        <taxon>Bacteria</taxon>
        <taxon>Pseudomonadati</taxon>
        <taxon>Pseudomonadota</taxon>
        <taxon>Alphaproteobacteria</taxon>
        <taxon>Rhodospirillales</taxon>
        <taxon>Zavarziniaceae</taxon>
        <taxon>Zavarzinia</taxon>
    </lineage>
</organism>
<dbReference type="Proteomes" id="UP000245461">
    <property type="component" value="Unassembled WGS sequence"/>
</dbReference>
<dbReference type="EMBL" id="QGLE01000025">
    <property type="protein sequence ID" value="PWR17513.1"/>
    <property type="molecule type" value="Genomic_DNA"/>
</dbReference>